<gene>
    <name evidence="8" type="ORF">SAMN05216544_1772</name>
</gene>
<dbReference type="InterPro" id="IPR002528">
    <property type="entry name" value="MATE_fam"/>
</dbReference>
<dbReference type="EMBL" id="FNHZ01000005">
    <property type="protein sequence ID" value="SDN06461.1"/>
    <property type="molecule type" value="Genomic_DNA"/>
</dbReference>
<accession>A0A1G9YDB6</accession>
<dbReference type="GO" id="GO:0005886">
    <property type="term" value="C:plasma membrane"/>
    <property type="evidence" value="ECO:0007669"/>
    <property type="project" value="UniProtKB-SubCell"/>
</dbReference>
<evidence type="ECO:0000256" key="2">
    <source>
        <dbReference type="ARBA" id="ARBA00022448"/>
    </source>
</evidence>
<feature type="transmembrane region" description="Helical" evidence="7">
    <location>
        <begin position="164"/>
        <end position="184"/>
    </location>
</feature>
<dbReference type="GO" id="GO:0042910">
    <property type="term" value="F:xenobiotic transmembrane transporter activity"/>
    <property type="evidence" value="ECO:0007669"/>
    <property type="project" value="InterPro"/>
</dbReference>
<proteinExistence type="predicted"/>
<dbReference type="PANTHER" id="PTHR43549:SF3">
    <property type="entry name" value="MULTIDRUG RESISTANCE PROTEIN YPNP-RELATED"/>
    <property type="match status" value="1"/>
</dbReference>
<dbReference type="RefSeq" id="WP_083330326.1">
    <property type="nucleotide sequence ID" value="NZ_FNHZ01000005.1"/>
</dbReference>
<comment type="subcellular location">
    <subcellularLocation>
        <location evidence="1">Cell membrane</location>
        <topology evidence="1">Multi-pass membrane protein</topology>
    </subcellularLocation>
</comment>
<sequence>MKNFTKGPILPQMLLFSIPLVFTNLLQVLFNLCDVAVVGRFAGSNALGSVGSSVILVQLFLAFIIGMSGSINVLTALHIGAKNKKELSETVHTSIIISFLEGVIILLIGIFFSPIILKLLGTKDELIEGAIIYARICSIGMPALGIYNWGNAILSAAGNTKKPLYFLTISGVVNIILNLFFVIICHLSVAGVALASVISQYLLAVMIIITMLKEKQDFKLEIKKIRITKSKVPTITKLGILSGFQSAVFHFANLFVQAGVNSFDATLVAGNSAATNADSIIFESMAAFNTAGATFIGQNFGARDKKRMRTSYLTSLFLSMGLGLLMGSLLLTFGREFLSFFSSEPAVIDAGLKRLNIMALCYFLSALMDCTIAASRAIHKTAVPTFIVIMGACVFRVLWVKTVFAIIGTIPSLYLLYPFSFVITGVAEIAYFIHSYKKISFKEDSKANSHNSSFDMNEKTYFKEHLT</sequence>
<dbReference type="Pfam" id="PF01554">
    <property type="entry name" value="MatE"/>
    <property type="match status" value="2"/>
</dbReference>
<dbReference type="GO" id="GO:0015297">
    <property type="term" value="F:antiporter activity"/>
    <property type="evidence" value="ECO:0007669"/>
    <property type="project" value="InterPro"/>
</dbReference>
<keyword evidence="6 7" id="KW-0472">Membrane</keyword>
<evidence type="ECO:0000256" key="6">
    <source>
        <dbReference type="ARBA" id="ARBA00023136"/>
    </source>
</evidence>
<feature type="transmembrane region" description="Helical" evidence="7">
    <location>
        <begin position="132"/>
        <end position="152"/>
    </location>
</feature>
<feature type="transmembrane region" description="Helical" evidence="7">
    <location>
        <begin position="312"/>
        <end position="334"/>
    </location>
</feature>
<reference evidence="9" key="1">
    <citation type="submission" date="2016-10" db="EMBL/GenBank/DDBJ databases">
        <authorList>
            <person name="Varghese N."/>
            <person name="Submissions S."/>
        </authorList>
    </citation>
    <scope>NUCLEOTIDE SEQUENCE [LARGE SCALE GENOMIC DNA]</scope>
    <source>
        <strain evidence="9">M83</strain>
    </source>
</reference>
<evidence type="ECO:0000256" key="1">
    <source>
        <dbReference type="ARBA" id="ARBA00004651"/>
    </source>
</evidence>
<evidence type="ECO:0000313" key="9">
    <source>
        <dbReference type="Proteomes" id="UP000187651"/>
    </source>
</evidence>
<feature type="transmembrane region" description="Helical" evidence="7">
    <location>
        <begin position="190"/>
        <end position="212"/>
    </location>
</feature>
<dbReference type="PANTHER" id="PTHR43549">
    <property type="entry name" value="MULTIDRUG RESISTANCE PROTEIN YPNP-RELATED"/>
    <property type="match status" value="1"/>
</dbReference>
<evidence type="ECO:0000256" key="5">
    <source>
        <dbReference type="ARBA" id="ARBA00022989"/>
    </source>
</evidence>
<dbReference type="InterPro" id="IPR048279">
    <property type="entry name" value="MdtK-like"/>
</dbReference>
<feature type="transmembrane region" description="Helical" evidence="7">
    <location>
        <begin position="95"/>
        <end position="120"/>
    </location>
</feature>
<feature type="transmembrane region" description="Helical" evidence="7">
    <location>
        <begin position="12"/>
        <end position="30"/>
    </location>
</feature>
<protein>
    <submittedName>
        <fullName evidence="8">Putative efflux protein, MATE family</fullName>
    </submittedName>
</protein>
<keyword evidence="5 7" id="KW-1133">Transmembrane helix</keyword>
<feature type="transmembrane region" description="Helical" evidence="7">
    <location>
        <begin position="386"/>
        <end position="407"/>
    </location>
</feature>
<organism evidence="8 9">
    <name type="scientific">Lachnospira pectinoschiza</name>
    <dbReference type="NCBI Taxonomy" id="28052"/>
    <lineage>
        <taxon>Bacteria</taxon>
        <taxon>Bacillati</taxon>
        <taxon>Bacillota</taxon>
        <taxon>Clostridia</taxon>
        <taxon>Lachnospirales</taxon>
        <taxon>Lachnospiraceae</taxon>
        <taxon>Lachnospira</taxon>
    </lineage>
</organism>
<feature type="transmembrane region" description="Helical" evidence="7">
    <location>
        <begin position="50"/>
        <end position="74"/>
    </location>
</feature>
<evidence type="ECO:0000313" key="8">
    <source>
        <dbReference type="EMBL" id="SDN06461.1"/>
    </source>
</evidence>
<dbReference type="PIRSF" id="PIRSF006603">
    <property type="entry name" value="DinF"/>
    <property type="match status" value="1"/>
</dbReference>
<evidence type="ECO:0000256" key="3">
    <source>
        <dbReference type="ARBA" id="ARBA00022475"/>
    </source>
</evidence>
<evidence type="ECO:0000256" key="4">
    <source>
        <dbReference type="ARBA" id="ARBA00022692"/>
    </source>
</evidence>
<dbReference type="AlphaFoldDB" id="A0A1G9YDB6"/>
<dbReference type="OrthoDB" id="9776324at2"/>
<keyword evidence="3" id="KW-1003">Cell membrane</keyword>
<dbReference type="CDD" id="cd13138">
    <property type="entry name" value="MATE_yoeA_like"/>
    <property type="match status" value="1"/>
</dbReference>
<dbReference type="NCBIfam" id="TIGR00797">
    <property type="entry name" value="matE"/>
    <property type="match status" value="1"/>
</dbReference>
<feature type="transmembrane region" description="Helical" evidence="7">
    <location>
        <begin position="354"/>
        <end position="374"/>
    </location>
</feature>
<dbReference type="Proteomes" id="UP000187651">
    <property type="component" value="Unassembled WGS sequence"/>
</dbReference>
<evidence type="ECO:0000256" key="7">
    <source>
        <dbReference type="SAM" id="Phobius"/>
    </source>
</evidence>
<keyword evidence="2" id="KW-0813">Transport</keyword>
<name>A0A1G9YDB6_9FIRM</name>
<keyword evidence="9" id="KW-1185">Reference proteome</keyword>
<feature type="transmembrane region" description="Helical" evidence="7">
    <location>
        <begin position="413"/>
        <end position="433"/>
    </location>
</feature>
<dbReference type="InterPro" id="IPR052031">
    <property type="entry name" value="Membrane_Transporter-Flippase"/>
</dbReference>
<keyword evidence="4 7" id="KW-0812">Transmembrane</keyword>